<accession>A0A4R6YUX6</accession>
<keyword evidence="2" id="KW-1185">Reference proteome</keyword>
<dbReference type="RefSeq" id="WP_166654087.1">
    <property type="nucleotide sequence ID" value="NZ_SNZH01000008.1"/>
</dbReference>
<proteinExistence type="predicted"/>
<sequence length="871" mass="91427">MRNSLCVLIILSGAQAVQASEIQARLVKDIATAPASASANSSPRHFRQFGGRVYFSAATPLLGRELYTSDGVSPQAQLVHDFAAGPASSHPKAVGLAGGRLVVEADDGVQGNALLGLDRSTGATTALLHFSGSGSSDEWVKPVAQLANHVLFRTLEHLLTTDGTPAGTQRLVDMPYSVNLADSVCVLGSGAMFVAPSASATQTLWHTGGARASNRVVAGLAQETGLIGVSGNGSQCYFLFSRGSGWTLWRSDGNSATFVAAQGSMIGRGVAAASNFAYVLDGGSVSQPLRLWRSNFAQPIASYPLEAVGPNRMRAVGDRLVFNGPYQEGSNYPRSAIFVSDGTAAGTQRVTPAAGLEAMDEYQAYTVNGSTLLLGNVSSIWKIDTVARSVARVSSGLDSLNWRDSTALNGALIGNSRSDTAGSEVFRSDGSTAEPQLLHDVWQANASSLYYAEPGVSIGNTLFLASVADPQQDDYGRTALWRSDGSEAGTQPLSRSVYGEGSVQRPVRFGDRIVFGARLRSASSTAFHMTDATFSTSSQLVAASYRETLQAFGMNGAGGVLMGCQLGSAFGNDNLCSVRAGESQAALIAPNLLNSGYLLPIGSSGAVALFFHRGFGSDAGLWRSDGTAPGTMRLDPDLRAVDASYGDVAAFPFQGGLLFNACNDLTGQCGLYRSDGSQAGTQFVVDLPRRVLQFAALGERVALILGQSSDQQLWISDGTAAGTDLLRSFAGRSMSPMVSFGDRLHFIVSAPWPGNLPPDYYVSDGRKEGTAAVTLPAGLRPDFASLTVLDTETAAFGCHTVETGSELCAIDSDGGNPRLILDIQPGPESSRPSLVGSTSEATYYAADDGYHGFELWQVKARAERIFRDGFQ</sequence>
<organism evidence="1 2">
    <name type="scientific">Tahibacter aquaticus</name>
    <dbReference type="NCBI Taxonomy" id="520092"/>
    <lineage>
        <taxon>Bacteria</taxon>
        <taxon>Pseudomonadati</taxon>
        <taxon>Pseudomonadota</taxon>
        <taxon>Gammaproteobacteria</taxon>
        <taxon>Lysobacterales</taxon>
        <taxon>Rhodanobacteraceae</taxon>
        <taxon>Tahibacter</taxon>
    </lineage>
</organism>
<reference evidence="1 2" key="1">
    <citation type="submission" date="2019-03" db="EMBL/GenBank/DDBJ databases">
        <title>Genomic Encyclopedia of Type Strains, Phase IV (KMG-IV): sequencing the most valuable type-strain genomes for metagenomic binning, comparative biology and taxonomic classification.</title>
        <authorList>
            <person name="Goeker M."/>
        </authorList>
    </citation>
    <scope>NUCLEOTIDE SEQUENCE [LARGE SCALE GENOMIC DNA]</scope>
    <source>
        <strain evidence="1 2">DSM 21667</strain>
    </source>
</reference>
<dbReference type="EMBL" id="SNZH01000008">
    <property type="protein sequence ID" value="TDR42461.1"/>
    <property type="molecule type" value="Genomic_DNA"/>
</dbReference>
<comment type="caution">
    <text evidence="1">The sequence shown here is derived from an EMBL/GenBank/DDBJ whole genome shotgun (WGS) entry which is preliminary data.</text>
</comment>
<evidence type="ECO:0000313" key="2">
    <source>
        <dbReference type="Proteomes" id="UP000295293"/>
    </source>
</evidence>
<dbReference type="AlphaFoldDB" id="A0A4R6YUX6"/>
<gene>
    <name evidence="1" type="ORF">DFR29_10844</name>
</gene>
<name>A0A4R6YUX6_9GAMM</name>
<evidence type="ECO:0000313" key="1">
    <source>
        <dbReference type="EMBL" id="TDR42461.1"/>
    </source>
</evidence>
<dbReference type="Proteomes" id="UP000295293">
    <property type="component" value="Unassembled WGS sequence"/>
</dbReference>
<protein>
    <submittedName>
        <fullName evidence="1">ELWxxDGT repeat protein</fullName>
    </submittedName>
</protein>